<sequence length="263" mass="29819">MKEDLDVVLLLSIHITCLAPEALSPIFKLKTSPASFVCPGSSEPKSGKTRTVVYGRIFFSGYNKPGACTTQQTPFKNVVSPSYPPTPKANPPSIHLGPMHQRFTVVPFLVVHLILAALEYDDSVIQYAVLALRELISWTLPSNAILILDHEIGDAHGDLIEAAEAGRLGRDASRALWDTFYPLEDSFRALHEETRRTSRYPWTDAWAMLRWRCVPIYKSLWKVRDFRRQIMSRNTIYTAWGISSEEELRSQDSLYTITTILHL</sequence>
<dbReference type="AlphaFoldDB" id="A0AA39PEZ9"/>
<protein>
    <submittedName>
        <fullName evidence="1">Uncharacterized protein</fullName>
    </submittedName>
</protein>
<comment type="caution">
    <text evidence="1">The sequence shown here is derived from an EMBL/GenBank/DDBJ whole genome shotgun (WGS) entry which is preliminary data.</text>
</comment>
<name>A0AA39PEZ9_9AGAR</name>
<organism evidence="1 2">
    <name type="scientific">Armillaria luteobubalina</name>
    <dbReference type="NCBI Taxonomy" id="153913"/>
    <lineage>
        <taxon>Eukaryota</taxon>
        <taxon>Fungi</taxon>
        <taxon>Dikarya</taxon>
        <taxon>Basidiomycota</taxon>
        <taxon>Agaricomycotina</taxon>
        <taxon>Agaricomycetes</taxon>
        <taxon>Agaricomycetidae</taxon>
        <taxon>Agaricales</taxon>
        <taxon>Marasmiineae</taxon>
        <taxon>Physalacriaceae</taxon>
        <taxon>Armillaria</taxon>
    </lineage>
</organism>
<evidence type="ECO:0000313" key="2">
    <source>
        <dbReference type="Proteomes" id="UP001175228"/>
    </source>
</evidence>
<gene>
    <name evidence="1" type="ORF">EDD18DRAFT_1112400</name>
</gene>
<accession>A0AA39PEZ9</accession>
<dbReference type="Proteomes" id="UP001175228">
    <property type="component" value="Unassembled WGS sequence"/>
</dbReference>
<reference evidence="1" key="1">
    <citation type="submission" date="2023-06" db="EMBL/GenBank/DDBJ databases">
        <authorList>
            <consortium name="Lawrence Berkeley National Laboratory"/>
            <person name="Ahrendt S."/>
            <person name="Sahu N."/>
            <person name="Indic B."/>
            <person name="Wong-Bajracharya J."/>
            <person name="Merenyi Z."/>
            <person name="Ke H.-M."/>
            <person name="Monk M."/>
            <person name="Kocsube S."/>
            <person name="Drula E."/>
            <person name="Lipzen A."/>
            <person name="Balint B."/>
            <person name="Henrissat B."/>
            <person name="Andreopoulos B."/>
            <person name="Martin F.M."/>
            <person name="Harder C.B."/>
            <person name="Rigling D."/>
            <person name="Ford K.L."/>
            <person name="Foster G.D."/>
            <person name="Pangilinan J."/>
            <person name="Papanicolaou A."/>
            <person name="Barry K."/>
            <person name="LaButti K."/>
            <person name="Viragh M."/>
            <person name="Koriabine M."/>
            <person name="Yan M."/>
            <person name="Riley R."/>
            <person name="Champramary S."/>
            <person name="Plett K.L."/>
            <person name="Tsai I.J."/>
            <person name="Slot J."/>
            <person name="Sipos G."/>
            <person name="Plett J."/>
            <person name="Nagy L.G."/>
            <person name="Grigoriev I.V."/>
        </authorList>
    </citation>
    <scope>NUCLEOTIDE SEQUENCE</scope>
    <source>
        <strain evidence="1">HWK02</strain>
    </source>
</reference>
<evidence type="ECO:0000313" key="1">
    <source>
        <dbReference type="EMBL" id="KAK0483022.1"/>
    </source>
</evidence>
<proteinExistence type="predicted"/>
<keyword evidence="2" id="KW-1185">Reference proteome</keyword>
<dbReference type="EMBL" id="JAUEPU010000062">
    <property type="protein sequence ID" value="KAK0483022.1"/>
    <property type="molecule type" value="Genomic_DNA"/>
</dbReference>